<keyword evidence="2" id="KW-1185">Reference proteome</keyword>
<name>A0A511QFK2_9VIBR</name>
<dbReference type="Proteomes" id="UP000321922">
    <property type="component" value="Unassembled WGS sequence"/>
</dbReference>
<dbReference type="EMBL" id="BJXJ01000018">
    <property type="protein sequence ID" value="GEM75936.1"/>
    <property type="molecule type" value="Genomic_DNA"/>
</dbReference>
<dbReference type="AlphaFoldDB" id="A0A511QFK2"/>
<protein>
    <submittedName>
        <fullName evidence="1">Uncharacterized protein</fullName>
    </submittedName>
</protein>
<evidence type="ECO:0000313" key="2">
    <source>
        <dbReference type="Proteomes" id="UP000321922"/>
    </source>
</evidence>
<proteinExistence type="predicted"/>
<comment type="caution">
    <text evidence="1">The sequence shown here is derived from an EMBL/GenBank/DDBJ whole genome shotgun (WGS) entry which is preliminary data.</text>
</comment>
<accession>A0A511QFK2</accession>
<gene>
    <name evidence="1" type="ORF">VSA01S_20480</name>
</gene>
<reference evidence="1 2" key="1">
    <citation type="submission" date="2019-07" db="EMBL/GenBank/DDBJ databases">
        <title>Whole genome shotgun sequence of Vibrio sagamiensis NBRC 104589.</title>
        <authorList>
            <person name="Hosoyama A."/>
            <person name="Uohara A."/>
            <person name="Ohji S."/>
            <person name="Ichikawa N."/>
        </authorList>
    </citation>
    <scope>NUCLEOTIDE SEQUENCE [LARGE SCALE GENOMIC DNA]</scope>
    <source>
        <strain evidence="1 2">NBRC 104589</strain>
    </source>
</reference>
<evidence type="ECO:0000313" key="1">
    <source>
        <dbReference type="EMBL" id="GEM75936.1"/>
    </source>
</evidence>
<sequence>MNTKSFYFIAYLAEICIQDKYLANNLMKVNVEKLKAPKRLSMFHNRISIIIDNLQKVDGIRKCFYQKATQVTQLN</sequence>
<organism evidence="1 2">
    <name type="scientific">Vibrio sagamiensis NBRC 104589</name>
    <dbReference type="NCBI Taxonomy" id="1219064"/>
    <lineage>
        <taxon>Bacteria</taxon>
        <taxon>Pseudomonadati</taxon>
        <taxon>Pseudomonadota</taxon>
        <taxon>Gammaproteobacteria</taxon>
        <taxon>Vibrionales</taxon>
        <taxon>Vibrionaceae</taxon>
        <taxon>Vibrio</taxon>
    </lineage>
</organism>